<protein>
    <submittedName>
        <fullName evidence="2">Uncharacterized protein</fullName>
    </submittedName>
</protein>
<accession>A0ABZ0PMF3</accession>
<dbReference type="RefSeq" id="WP_318650871.1">
    <property type="nucleotide sequence ID" value="NZ_CP137852.1"/>
</dbReference>
<organism evidence="2 3">
    <name type="scientific">Sediminicoccus rosea</name>
    <dbReference type="NCBI Taxonomy" id="1225128"/>
    <lineage>
        <taxon>Bacteria</taxon>
        <taxon>Pseudomonadati</taxon>
        <taxon>Pseudomonadota</taxon>
        <taxon>Alphaproteobacteria</taxon>
        <taxon>Acetobacterales</taxon>
        <taxon>Roseomonadaceae</taxon>
        <taxon>Sediminicoccus</taxon>
    </lineage>
</organism>
<sequence>MSDEPDLRIIPAGWVPLSAAIAWVAEGTAMVDWNTRFYLGANYWPLKTPQQIAAALRDLLEGNDGRHREFPYLTRIADRMARSRSIIGPDEHLWSVLNLACPHQRAPAARAFAEELIRSLDGKEVQYEALWRASETLRRAIAKGELPAFGFEGEAPERQHPYDPDDLDPIRKPRARIPPEVCAAPVTVGRTGILPYARGDDADGGFEYLWSEVLIDGEDLLRFREASGAPSAPYVPRRPPYDDEPDESERSRRGRKPTYDWEPFKQVLKAKVRESCGGLTDKSLTDDMWAWVGENMPAGPDDKTIRTEFRKLVPRGLLADK</sequence>
<dbReference type="EMBL" id="CP137852">
    <property type="protein sequence ID" value="WPB86914.1"/>
    <property type="molecule type" value="Genomic_DNA"/>
</dbReference>
<dbReference type="Proteomes" id="UP001305521">
    <property type="component" value="Chromosome"/>
</dbReference>
<gene>
    <name evidence="2" type="ORF">R9Z33_08550</name>
</gene>
<reference evidence="2 3" key="1">
    <citation type="submission" date="2023-11" db="EMBL/GenBank/DDBJ databases">
        <title>Arctic aerobic anoxygenic photoheterotroph Sediminicoccus rosea KRV36 adapts its photosynthesis to long days of polar summer.</title>
        <authorList>
            <person name="Tomasch J."/>
            <person name="Kopejtka K."/>
            <person name="Bily T."/>
            <person name="Gardiner A.T."/>
            <person name="Gardian Z."/>
            <person name="Shivaramu S."/>
            <person name="Koblizek M."/>
            <person name="Engelhardt F."/>
            <person name="Kaftan D."/>
        </authorList>
    </citation>
    <scope>NUCLEOTIDE SEQUENCE [LARGE SCALE GENOMIC DNA]</scope>
    <source>
        <strain evidence="2 3">R-30</strain>
    </source>
</reference>
<name>A0ABZ0PMF3_9PROT</name>
<feature type="region of interest" description="Disordered" evidence="1">
    <location>
        <begin position="229"/>
        <end position="257"/>
    </location>
</feature>
<feature type="region of interest" description="Disordered" evidence="1">
    <location>
        <begin position="150"/>
        <end position="172"/>
    </location>
</feature>
<feature type="compositionally biased region" description="Basic and acidic residues" evidence="1">
    <location>
        <begin position="155"/>
        <end position="171"/>
    </location>
</feature>
<evidence type="ECO:0000256" key="1">
    <source>
        <dbReference type="SAM" id="MobiDB-lite"/>
    </source>
</evidence>
<keyword evidence="3" id="KW-1185">Reference proteome</keyword>
<evidence type="ECO:0000313" key="3">
    <source>
        <dbReference type="Proteomes" id="UP001305521"/>
    </source>
</evidence>
<evidence type="ECO:0000313" key="2">
    <source>
        <dbReference type="EMBL" id="WPB86914.1"/>
    </source>
</evidence>
<proteinExistence type="predicted"/>